<keyword evidence="2 7" id="KW-0227">DNA damage</keyword>
<dbReference type="SUPFAM" id="SSF82771">
    <property type="entry name" value="GIY-YIG endonuclease"/>
    <property type="match status" value="1"/>
</dbReference>
<dbReference type="OrthoDB" id="9804933at2"/>
<dbReference type="GO" id="GO:0005737">
    <property type="term" value="C:cytoplasm"/>
    <property type="evidence" value="ECO:0007669"/>
    <property type="project" value="UniProtKB-SubCell"/>
</dbReference>
<keyword evidence="5 7" id="KW-0234">DNA repair</keyword>
<dbReference type="PANTHER" id="PTHR30562:SF1">
    <property type="entry name" value="UVRABC SYSTEM PROTEIN C"/>
    <property type="match status" value="1"/>
</dbReference>
<organism evidence="11 12">
    <name type="scientific">Pseudazoarcus pumilus</name>
    <dbReference type="NCBI Taxonomy" id="2067960"/>
    <lineage>
        <taxon>Bacteria</taxon>
        <taxon>Pseudomonadati</taxon>
        <taxon>Pseudomonadota</taxon>
        <taxon>Betaproteobacteria</taxon>
        <taxon>Rhodocyclales</taxon>
        <taxon>Zoogloeaceae</taxon>
        <taxon>Pseudazoarcus</taxon>
    </lineage>
</organism>
<dbReference type="GO" id="GO:0009380">
    <property type="term" value="C:excinuclease repair complex"/>
    <property type="evidence" value="ECO:0007669"/>
    <property type="project" value="InterPro"/>
</dbReference>
<dbReference type="KEGG" id="atw:C0099_05205"/>
<feature type="domain" description="UvrC family homology region profile" evidence="10">
    <location>
        <begin position="260"/>
        <end position="480"/>
    </location>
</feature>
<dbReference type="InterPro" id="IPR000305">
    <property type="entry name" value="GIY-YIG_endonuc"/>
</dbReference>
<dbReference type="Pfam" id="PF08459">
    <property type="entry name" value="UvrC_RNaseH_dom"/>
    <property type="match status" value="1"/>
</dbReference>
<dbReference type="SMART" id="SM00465">
    <property type="entry name" value="GIYc"/>
    <property type="match status" value="1"/>
</dbReference>
<feature type="domain" description="UVR" evidence="8">
    <location>
        <begin position="209"/>
        <end position="244"/>
    </location>
</feature>
<dbReference type="RefSeq" id="WP_102246455.1">
    <property type="nucleotide sequence ID" value="NZ_CP025682.1"/>
</dbReference>
<evidence type="ECO:0000259" key="8">
    <source>
        <dbReference type="PROSITE" id="PS50151"/>
    </source>
</evidence>
<keyword evidence="12" id="KW-1185">Reference proteome</keyword>
<dbReference type="Pfam" id="PF22920">
    <property type="entry name" value="UvrC_RNaseH"/>
    <property type="match status" value="1"/>
</dbReference>
<comment type="function">
    <text evidence="7">The UvrABC repair system catalyzes the recognition and processing of DNA lesions. UvrC both incises the 5' and 3' sides of the lesion. The N-terminal half is responsible for the 3' incision and the C-terminal half is responsible for the 5' incision.</text>
</comment>
<evidence type="ECO:0000256" key="6">
    <source>
        <dbReference type="ARBA" id="ARBA00023236"/>
    </source>
</evidence>
<evidence type="ECO:0000256" key="4">
    <source>
        <dbReference type="ARBA" id="ARBA00022881"/>
    </source>
</evidence>
<name>A0A2I6S550_9RHOO</name>
<dbReference type="Gene3D" id="3.40.1440.10">
    <property type="entry name" value="GIY-YIG endonuclease"/>
    <property type="match status" value="1"/>
</dbReference>
<dbReference type="InterPro" id="IPR004791">
    <property type="entry name" value="UvrC"/>
</dbReference>
<dbReference type="FunFam" id="3.40.1440.10:FF:000001">
    <property type="entry name" value="UvrABC system protein C"/>
    <property type="match status" value="1"/>
</dbReference>
<dbReference type="GO" id="GO:0006289">
    <property type="term" value="P:nucleotide-excision repair"/>
    <property type="evidence" value="ECO:0007669"/>
    <property type="project" value="UniProtKB-UniRule"/>
</dbReference>
<reference evidence="11 12" key="1">
    <citation type="submission" date="2018-01" db="EMBL/GenBank/DDBJ databases">
        <authorList>
            <person name="Fu G.-Y."/>
        </authorList>
    </citation>
    <scope>NUCLEOTIDE SEQUENCE [LARGE SCALE GENOMIC DNA]</scope>
    <source>
        <strain evidence="11 12">SY39</strain>
    </source>
</reference>
<dbReference type="GO" id="GO:0009381">
    <property type="term" value="F:excinuclease ABC activity"/>
    <property type="evidence" value="ECO:0007669"/>
    <property type="project" value="UniProtKB-UniRule"/>
</dbReference>
<dbReference type="InterPro" id="IPR047296">
    <property type="entry name" value="GIY-YIG_UvrC_Cho"/>
</dbReference>
<dbReference type="InterPro" id="IPR010994">
    <property type="entry name" value="RuvA_2-like"/>
</dbReference>
<dbReference type="PANTHER" id="PTHR30562">
    <property type="entry name" value="UVRC/OXIDOREDUCTASE"/>
    <property type="match status" value="1"/>
</dbReference>
<dbReference type="CDD" id="cd10434">
    <property type="entry name" value="GIY-YIG_UvrC_Cho"/>
    <property type="match status" value="1"/>
</dbReference>
<comment type="subunit">
    <text evidence="7">Interacts with UvrB in an incision complex.</text>
</comment>
<keyword evidence="3 7" id="KW-0228">DNA excision</keyword>
<evidence type="ECO:0000256" key="7">
    <source>
        <dbReference type="HAMAP-Rule" id="MF_00203"/>
    </source>
</evidence>
<feature type="domain" description="GIY-YIG" evidence="9">
    <location>
        <begin position="22"/>
        <end position="100"/>
    </location>
</feature>
<evidence type="ECO:0000313" key="12">
    <source>
        <dbReference type="Proteomes" id="UP000242205"/>
    </source>
</evidence>
<keyword evidence="1 7" id="KW-0963">Cytoplasm</keyword>
<evidence type="ECO:0000256" key="3">
    <source>
        <dbReference type="ARBA" id="ARBA00022769"/>
    </source>
</evidence>
<keyword evidence="6 7" id="KW-0742">SOS response</keyword>
<dbReference type="Gene3D" id="1.10.150.20">
    <property type="entry name" value="5' to 3' exonuclease, C-terminal subdomain"/>
    <property type="match status" value="1"/>
</dbReference>
<dbReference type="GO" id="GO:0009432">
    <property type="term" value="P:SOS response"/>
    <property type="evidence" value="ECO:0007669"/>
    <property type="project" value="UniProtKB-UniRule"/>
</dbReference>
<dbReference type="SUPFAM" id="SSF47781">
    <property type="entry name" value="RuvA domain 2-like"/>
    <property type="match status" value="1"/>
</dbReference>
<comment type="subcellular location">
    <subcellularLocation>
        <location evidence="7">Cytoplasm</location>
    </subcellularLocation>
</comment>
<dbReference type="InterPro" id="IPR003583">
    <property type="entry name" value="Hlx-hairpin-Hlx_DNA-bd_motif"/>
</dbReference>
<evidence type="ECO:0000256" key="2">
    <source>
        <dbReference type="ARBA" id="ARBA00022763"/>
    </source>
</evidence>
<dbReference type="FunFam" id="3.30.420.340:FF:000001">
    <property type="entry name" value="UvrABC system protein C"/>
    <property type="match status" value="1"/>
</dbReference>
<sequence length="606" mass="66216">MSGSEYPAAAFDAKAFLRTVPEAPGVYRMIGSDERVLYVGKAKNLRRRVSSYFQRTQSSPRIAMMVAQIERVDITPTRSEAEALILENNLIKQLAPRYNILFRDDKSYPYICLSGDIFPRLAYHRGAFAKGGRYFGPFPNGSAARESIHLLQKIFRLRTCENAVFRNRSRPCLLHQIRRCTAPCVGLISDADYAADVRLATRFLDGRANEVIDDLGARMNEAAERLAFEEAAACRDQIRALQAVLHRQFVDSGRDQDVDVITAVEADGLVCVNLAMVRGGRHLGDRPQFPSSAAGCDADDALLAFLDQHYGEHAMPARILVGHAVEAARAQLAELSERPVAVVAPRGAAERAWMEMARNNARTAIAARNQDAGRIGARLAALREALDLAESPARIECFDISHTMGEATVASCVVCVDGAMKNAEYRRYNIAGITGGDDYAAMRQVLERRYSKLVEGDGVMPDLILIDGGRGQVSAAHAVLADLGLESIAMVGVAKGEGRKPGLETLIFADARAPVHLSPDAPALHLIQEIRDEAHRFAITGHRARRAKARVGSRLDDIAGVGPTRRRRLIEAFGGLDGVRAATVEDLCRVDGVSRKLAEQIYSALH</sequence>
<dbReference type="NCBIfam" id="NF001824">
    <property type="entry name" value="PRK00558.1-5"/>
    <property type="match status" value="1"/>
</dbReference>
<evidence type="ECO:0000256" key="1">
    <source>
        <dbReference type="ARBA" id="ARBA00022490"/>
    </source>
</evidence>
<dbReference type="PROSITE" id="PS50165">
    <property type="entry name" value="UVRC"/>
    <property type="match status" value="1"/>
</dbReference>
<keyword evidence="4 7" id="KW-0267">Excision nuclease</keyword>
<evidence type="ECO:0000313" key="11">
    <source>
        <dbReference type="EMBL" id="AUN94385.1"/>
    </source>
</evidence>
<dbReference type="NCBIfam" id="TIGR00194">
    <property type="entry name" value="uvrC"/>
    <property type="match status" value="1"/>
</dbReference>
<dbReference type="InterPro" id="IPR035901">
    <property type="entry name" value="GIY-YIG_endonuc_sf"/>
</dbReference>
<dbReference type="Gene3D" id="3.30.420.340">
    <property type="entry name" value="UvrC, RNAse H endonuclease domain"/>
    <property type="match status" value="1"/>
</dbReference>
<dbReference type="Gene3D" id="4.10.860.10">
    <property type="entry name" value="UVR domain"/>
    <property type="match status" value="1"/>
</dbReference>
<dbReference type="AlphaFoldDB" id="A0A2I6S550"/>
<dbReference type="InterPro" id="IPR050066">
    <property type="entry name" value="UvrABC_protein_C"/>
</dbReference>
<gene>
    <name evidence="7 11" type="primary">uvrC</name>
    <name evidence="11" type="ORF">C0099_05205</name>
</gene>
<proteinExistence type="inferred from homology"/>
<dbReference type="InterPro" id="IPR036876">
    <property type="entry name" value="UVR_dom_sf"/>
</dbReference>
<dbReference type="EMBL" id="CP025682">
    <property type="protein sequence ID" value="AUN94385.1"/>
    <property type="molecule type" value="Genomic_DNA"/>
</dbReference>
<evidence type="ECO:0000259" key="9">
    <source>
        <dbReference type="PROSITE" id="PS50164"/>
    </source>
</evidence>
<protein>
    <recommendedName>
        <fullName evidence="7">UvrABC system protein C</fullName>
        <shortName evidence="7">Protein UvrC</shortName>
    </recommendedName>
    <alternativeName>
        <fullName evidence="7">Excinuclease ABC subunit C</fullName>
    </alternativeName>
</protein>
<dbReference type="Proteomes" id="UP000242205">
    <property type="component" value="Chromosome"/>
</dbReference>
<dbReference type="InterPro" id="IPR001162">
    <property type="entry name" value="UvrC_RNase_H_dom"/>
</dbReference>
<dbReference type="InterPro" id="IPR038476">
    <property type="entry name" value="UvrC_RNase_H_dom_sf"/>
</dbReference>
<dbReference type="SUPFAM" id="SSF46600">
    <property type="entry name" value="C-terminal UvrC-binding domain of UvrB"/>
    <property type="match status" value="1"/>
</dbReference>
<evidence type="ECO:0000259" key="10">
    <source>
        <dbReference type="PROSITE" id="PS50165"/>
    </source>
</evidence>
<dbReference type="Pfam" id="PF02151">
    <property type="entry name" value="UVR"/>
    <property type="match status" value="1"/>
</dbReference>
<dbReference type="InterPro" id="IPR001943">
    <property type="entry name" value="UVR_dom"/>
</dbReference>
<dbReference type="PROSITE" id="PS50164">
    <property type="entry name" value="GIY_YIG"/>
    <property type="match status" value="1"/>
</dbReference>
<dbReference type="PROSITE" id="PS50151">
    <property type="entry name" value="UVR"/>
    <property type="match status" value="1"/>
</dbReference>
<dbReference type="GO" id="GO:0003677">
    <property type="term" value="F:DNA binding"/>
    <property type="evidence" value="ECO:0007669"/>
    <property type="project" value="UniProtKB-UniRule"/>
</dbReference>
<dbReference type="Pfam" id="PF14520">
    <property type="entry name" value="HHH_5"/>
    <property type="match status" value="1"/>
</dbReference>
<comment type="similarity">
    <text evidence="7">Belongs to the UvrC family.</text>
</comment>
<dbReference type="Pfam" id="PF01541">
    <property type="entry name" value="GIY-YIG"/>
    <property type="match status" value="1"/>
</dbReference>
<dbReference type="HAMAP" id="MF_00203">
    <property type="entry name" value="UvrC"/>
    <property type="match status" value="1"/>
</dbReference>
<dbReference type="SMART" id="SM00278">
    <property type="entry name" value="HhH1"/>
    <property type="match status" value="2"/>
</dbReference>
<accession>A0A2I6S550</accession>
<evidence type="ECO:0000256" key="5">
    <source>
        <dbReference type="ARBA" id="ARBA00023204"/>
    </source>
</evidence>